<reference evidence="1 2" key="1">
    <citation type="submission" date="2023-02" db="EMBL/GenBank/DDBJ databases">
        <title>Genome sequence of Novosphingobium humi KACC 19094.</title>
        <authorList>
            <person name="Kim S."/>
            <person name="Heo J."/>
            <person name="Kwon S.-W."/>
        </authorList>
    </citation>
    <scope>NUCLEOTIDE SEQUENCE [LARGE SCALE GENOMIC DNA]</scope>
    <source>
        <strain evidence="1 2">KACC 19094</strain>
    </source>
</reference>
<proteinExistence type="predicted"/>
<evidence type="ECO:0000313" key="1">
    <source>
        <dbReference type="EMBL" id="WCT78686.1"/>
    </source>
</evidence>
<dbReference type="EMBL" id="CP117417">
    <property type="protein sequence ID" value="WCT78686.1"/>
    <property type="molecule type" value="Genomic_DNA"/>
</dbReference>
<sequence length="94" mass="10350">MTVIHATIVESIDSEAGKQPGAIELRELDGEVKGIAFRCPCGCGYQSWLPVQREERGWAWDGNRDAPTLTPSILQSGLPCKWHGYLTAGEFRSC</sequence>
<dbReference type="InterPro" id="IPR045384">
    <property type="entry name" value="DUF6527"/>
</dbReference>
<dbReference type="Proteomes" id="UP001218231">
    <property type="component" value="Chromosome"/>
</dbReference>
<dbReference type="Pfam" id="PF20137">
    <property type="entry name" value="BubE"/>
    <property type="match status" value="1"/>
</dbReference>
<protein>
    <submittedName>
        <fullName evidence="1">DUF6527 family protein</fullName>
    </submittedName>
</protein>
<evidence type="ECO:0000313" key="2">
    <source>
        <dbReference type="Proteomes" id="UP001218231"/>
    </source>
</evidence>
<accession>A0ABY7U1P5</accession>
<organism evidence="1 2">
    <name type="scientific">Novosphingobium humi</name>
    <dbReference type="NCBI Taxonomy" id="2282397"/>
    <lineage>
        <taxon>Bacteria</taxon>
        <taxon>Pseudomonadati</taxon>
        <taxon>Pseudomonadota</taxon>
        <taxon>Alphaproteobacteria</taxon>
        <taxon>Sphingomonadales</taxon>
        <taxon>Sphingomonadaceae</taxon>
        <taxon>Novosphingobium</taxon>
    </lineage>
</organism>
<gene>
    <name evidence="1" type="ORF">PQ457_06900</name>
</gene>
<keyword evidence="2" id="KW-1185">Reference proteome</keyword>
<dbReference type="RefSeq" id="WP_273618996.1">
    <property type="nucleotide sequence ID" value="NZ_CP117417.1"/>
</dbReference>
<name>A0ABY7U1P5_9SPHN</name>